<comment type="caution">
    <text evidence="2">The sequence shown here is derived from an EMBL/GenBank/DDBJ whole genome shotgun (WGS) entry which is preliminary data.</text>
</comment>
<accession>A0ABY3C8F2</accession>
<dbReference type="InterPro" id="IPR008144">
    <property type="entry name" value="Guanylate_kin-like_dom"/>
</dbReference>
<dbReference type="PANTHER" id="PTHR43581:SF4">
    <property type="entry name" value="ATP_GTP PHOSPHATASE"/>
    <property type="match status" value="1"/>
</dbReference>
<dbReference type="EMBL" id="RYFG02000105">
    <property type="protein sequence ID" value="TRW92888.1"/>
    <property type="molecule type" value="Genomic_DNA"/>
</dbReference>
<dbReference type="RefSeq" id="WP_127028559.1">
    <property type="nucleotide sequence ID" value="NZ_RYFG02000105.1"/>
</dbReference>
<dbReference type="PROSITE" id="PS50052">
    <property type="entry name" value="GUANYLATE_KINASE_2"/>
    <property type="match status" value="1"/>
</dbReference>
<dbReference type="PIRSF" id="PIRSF029347">
    <property type="entry name" value="RecF"/>
    <property type="match status" value="1"/>
</dbReference>
<sequence>MLKRLYVHNYKCLVNFEINFDKDISLFLGANGSGKSTVFEVLTKLRRVIIDEEKIENVFNKYHITRWLDESERKNVNIHFELDIEIGESIYKYKLVLWHLYVISDDIMMSEESLYHNNKMLIESKDGKTSVISFKENEELLLDITRSGINRYLSFYAKEFLQYLRTLLVVRINPYEMASSISKANAEVKTDFSNYAEWFSHLNEKNRRGVSEFEKAMRDIIPGFDYFRIDQAGQAKVLQVDFENNGIITYYFNELSEGQKVLIALYSVIYCAPESSLICIDEPENFLALPEIQPWLNALREQCRERNMQVLLISHHPSLINFLAAGSGYWFSRQDNHTRIEKITEQDNDGLSLAQLIEIGWIYGD</sequence>
<dbReference type="InterPro" id="IPR003959">
    <property type="entry name" value="ATPase_AAA_core"/>
</dbReference>
<evidence type="ECO:0000313" key="3">
    <source>
        <dbReference type="Proteomes" id="UP000733744"/>
    </source>
</evidence>
<dbReference type="Pfam" id="PF13304">
    <property type="entry name" value="AAA_21"/>
    <property type="match status" value="1"/>
</dbReference>
<dbReference type="InterPro" id="IPR014555">
    <property type="entry name" value="RecF-like"/>
</dbReference>
<dbReference type="PANTHER" id="PTHR43581">
    <property type="entry name" value="ATP/GTP PHOSPHATASE"/>
    <property type="match status" value="1"/>
</dbReference>
<dbReference type="InterPro" id="IPR051396">
    <property type="entry name" value="Bact_Antivir_Def_Nuclease"/>
</dbReference>
<dbReference type="Gene3D" id="3.40.50.300">
    <property type="entry name" value="P-loop containing nucleotide triphosphate hydrolases"/>
    <property type="match status" value="1"/>
</dbReference>
<dbReference type="SUPFAM" id="SSF52540">
    <property type="entry name" value="P-loop containing nucleoside triphosphate hydrolases"/>
    <property type="match status" value="1"/>
</dbReference>
<proteinExistence type="predicted"/>
<evidence type="ECO:0000313" key="2">
    <source>
        <dbReference type="EMBL" id="TRW92888.1"/>
    </source>
</evidence>
<protein>
    <submittedName>
        <fullName evidence="2">AAA family ATPase</fullName>
    </submittedName>
</protein>
<organism evidence="2 3">
    <name type="scientific">Candidatus Methylobacter oryzae</name>
    <dbReference type="NCBI Taxonomy" id="2497749"/>
    <lineage>
        <taxon>Bacteria</taxon>
        <taxon>Pseudomonadati</taxon>
        <taxon>Pseudomonadota</taxon>
        <taxon>Gammaproteobacteria</taxon>
        <taxon>Methylococcales</taxon>
        <taxon>Methylococcaceae</taxon>
        <taxon>Methylobacter</taxon>
    </lineage>
</organism>
<gene>
    <name evidence="2" type="ORF">EKO24_014105</name>
</gene>
<name>A0ABY3C8F2_9GAMM</name>
<reference evidence="2 3" key="1">
    <citation type="journal article" date="2019" name="Antonie Van Leeuwenhoek">
        <title>Description of 'Ca. Methylobacter oryzae' KRF1, a novel species from the environmentally important Methylobacter clade 2.</title>
        <authorList>
            <person name="Khatri K."/>
            <person name="Mohite J.A."/>
            <person name="Pandit P.S."/>
            <person name="Bahulikar R."/>
            <person name="Rahalkar M.C."/>
        </authorList>
    </citation>
    <scope>NUCLEOTIDE SEQUENCE [LARGE SCALE GENOMIC DNA]</scope>
    <source>
        <strain evidence="2 3">KRF1</strain>
    </source>
</reference>
<dbReference type="InterPro" id="IPR027417">
    <property type="entry name" value="P-loop_NTPase"/>
</dbReference>
<feature type="domain" description="Guanylate kinase-like" evidence="1">
    <location>
        <begin position="22"/>
        <end position="225"/>
    </location>
</feature>
<dbReference type="Proteomes" id="UP000733744">
    <property type="component" value="Unassembled WGS sequence"/>
</dbReference>
<evidence type="ECO:0000259" key="1">
    <source>
        <dbReference type="PROSITE" id="PS50052"/>
    </source>
</evidence>
<keyword evidence="3" id="KW-1185">Reference proteome</keyword>